<accession>A0A5K1JZF4</accession>
<feature type="compositionally biased region" description="Pro residues" evidence="1">
    <location>
        <begin position="27"/>
        <end position="42"/>
    </location>
</feature>
<organism evidence="3">
    <name type="scientific">Ganoderma boninense</name>
    <dbReference type="NCBI Taxonomy" id="34458"/>
    <lineage>
        <taxon>Eukaryota</taxon>
        <taxon>Fungi</taxon>
        <taxon>Dikarya</taxon>
        <taxon>Basidiomycota</taxon>
        <taxon>Agaricomycotina</taxon>
        <taxon>Agaricomycetes</taxon>
        <taxon>Polyporales</taxon>
        <taxon>Polyporaceae</taxon>
        <taxon>Ganoderma</taxon>
    </lineage>
</organism>
<keyword evidence="3" id="KW-0560">Oxidoreductase</keyword>
<evidence type="ECO:0000313" key="3">
    <source>
        <dbReference type="EMBL" id="VWO97644.1"/>
    </source>
</evidence>
<sequence>MYCTPTSSASSTTESPLTAPTAASRPVHPPNTPPASSNPPPASTTEPSGTKKVTQTQSFIRHTPSAYNHFAYQKKIGKELAPHLIDESGMAPRFHLLSAELFLDWVPGHGPSEADREKFKGAKLSESMSEHAMYPELAAVVQSVLDAAECDVLRFLDTANHKAKDGNSGRRDTFNDGGIYVNTPLAREATEFTSEHRARSAMTPDQLKKRLLGLRSWNWLDILFELKKSEDLAAFYFKTKPRGFKDSEGTSGQSSAPPSGSTPAAPPKPGSHQDEPAADTPAHEPPAGAQREDQSAPKPETSTRTVPPFVRLAKDGEAALAQFIEYMHNVRKCQHRIFSYAVYVCYDMARLFYFDRSGAYVSEPFSWVQPDSLLHQFVWKIATLANAGRFADLGRDPTAELVSGDLKDKFLSLKLDKSLPQHVREGFKKATADNCPIYQLEVVHGEPTKDEWFPDEPFPPPKKSCTPSAGQPPSDASSSPSVSRPSSSSDPLPAPPAMVSAQSVRKFLVGRPHFASDALIGRCTTGYYAYDVTDADEKNWRVCFLKDSWRPVVPGRTRPEHLLYERFRRHGVTPAHGIGTLLCGGDVGGRWAQKTRVQKHLPSGNRPTVRVHYRIVIEEIGVRLEAFRNFSELSAMFSDAMKAWATFLIRIQPDGTREGFLIDWDLSRIECELGIGPVEPDRTGTWQFRSALSLRYPWKPYRVSDDIESFVHAFIYLVLRYHAIDVASLRELVMTFFEGASLFQGIKIGGDRKLSFFGSVALPFSIPTNPNLEALLKNIVVWCTASYSHINRAEMALRYGFGREPEDTPAAPAAPSLTDNKLNLDRNRDLVVPCDDGDDEAFINANLGSGPRASPRRDAEPYVMTGFLSMHGRLLGLFTDYTLANLGRSDKDVDQFVARRHQDVYQGPTDPGNRRVGSMSMTGTFPSGQMSTGSSGNFGLDFPIPGSTGDMVSDSRKRLREDESSESESDFADEGEGPCQPTHLTKRAKQVVEHDL</sequence>
<feature type="domain" description="Fungal-type protein kinase" evidence="2">
    <location>
        <begin position="316"/>
        <end position="399"/>
    </location>
</feature>
<dbReference type="PANTHER" id="PTHR38248">
    <property type="entry name" value="FUNK1 6"/>
    <property type="match status" value="1"/>
</dbReference>
<feature type="region of interest" description="Disordered" evidence="1">
    <location>
        <begin position="930"/>
        <end position="996"/>
    </location>
</feature>
<reference evidence="3" key="1">
    <citation type="submission" date="2019-10" db="EMBL/GenBank/DDBJ databases">
        <authorList>
            <person name="Nor Muhammad N."/>
        </authorList>
    </citation>
    <scope>NUCLEOTIDE SEQUENCE</scope>
</reference>
<feature type="compositionally biased region" description="Low complexity" evidence="1">
    <location>
        <begin position="467"/>
        <end position="491"/>
    </location>
</feature>
<dbReference type="EMBL" id="LR726433">
    <property type="protein sequence ID" value="VWO97644.1"/>
    <property type="molecule type" value="Genomic_DNA"/>
</dbReference>
<dbReference type="EC" id="1.14.13.240" evidence="3"/>
<feature type="compositionally biased region" description="Low complexity" evidence="1">
    <location>
        <begin position="249"/>
        <end position="263"/>
    </location>
</feature>
<dbReference type="GO" id="GO:0019168">
    <property type="term" value="F:2-polyprenylphenol 6-hydroxylase activity"/>
    <property type="evidence" value="ECO:0007669"/>
    <property type="project" value="UniProtKB-EC"/>
</dbReference>
<gene>
    <name evidence="3" type="primary">P25535</name>
</gene>
<name>A0A5K1JZF4_9APHY</name>
<evidence type="ECO:0000256" key="1">
    <source>
        <dbReference type="SAM" id="MobiDB-lite"/>
    </source>
</evidence>
<dbReference type="PANTHER" id="PTHR38248:SF2">
    <property type="entry name" value="FUNK1 11"/>
    <property type="match status" value="1"/>
</dbReference>
<feature type="region of interest" description="Disordered" evidence="1">
    <location>
        <begin position="1"/>
        <end position="58"/>
    </location>
</feature>
<feature type="region of interest" description="Disordered" evidence="1">
    <location>
        <begin position="449"/>
        <end position="497"/>
    </location>
</feature>
<feature type="compositionally biased region" description="Low complexity" evidence="1">
    <location>
        <begin position="1"/>
        <end position="24"/>
    </location>
</feature>
<feature type="compositionally biased region" description="Acidic residues" evidence="1">
    <location>
        <begin position="963"/>
        <end position="976"/>
    </location>
</feature>
<feature type="compositionally biased region" description="Basic and acidic residues" evidence="1">
    <location>
        <begin position="953"/>
        <end position="962"/>
    </location>
</feature>
<dbReference type="AlphaFoldDB" id="A0A5K1JZF4"/>
<feature type="region of interest" description="Disordered" evidence="1">
    <location>
        <begin position="243"/>
        <end position="308"/>
    </location>
</feature>
<dbReference type="InterPro" id="IPR040976">
    <property type="entry name" value="Pkinase_fungal"/>
</dbReference>
<evidence type="ECO:0000259" key="2">
    <source>
        <dbReference type="Pfam" id="PF17667"/>
    </source>
</evidence>
<protein>
    <submittedName>
        <fullName evidence="3">2-octaprenylphenol hydroxylase )</fullName>
        <ecNumber evidence="3">1.14.13.240</ecNumber>
    </submittedName>
</protein>
<dbReference type="Pfam" id="PF17667">
    <property type="entry name" value="Pkinase_fungal"/>
    <property type="match status" value="1"/>
</dbReference>
<proteinExistence type="predicted"/>